<proteinExistence type="predicted"/>
<accession>A0ACD3AZ80</accession>
<organism evidence="1 2">
    <name type="scientific">Pluteus cervinus</name>
    <dbReference type="NCBI Taxonomy" id="181527"/>
    <lineage>
        <taxon>Eukaryota</taxon>
        <taxon>Fungi</taxon>
        <taxon>Dikarya</taxon>
        <taxon>Basidiomycota</taxon>
        <taxon>Agaricomycotina</taxon>
        <taxon>Agaricomycetes</taxon>
        <taxon>Agaricomycetidae</taxon>
        <taxon>Agaricales</taxon>
        <taxon>Pluteineae</taxon>
        <taxon>Pluteaceae</taxon>
        <taxon>Pluteus</taxon>
    </lineage>
</organism>
<sequence length="303" mass="32750">MTEQVHAQMNGTSTDKKVWFITGTSSGFGHRLVTIALGRGDLVIATARSEEKLEALVNSYDPRLRDSLRTMQLDVTEGIESITKKAEIANGFWGRIDVLVNNAGVGYPSIAEEGGSSWLRKQFETNVFGVMDVTTAVLPHLRRKRSGTIVTIGSRCAWKTDIPGLAAYSASKAAIHAITENLAAEVASFNIRVLLVAPGSFRTEGIYGQSYHLSNQIADYDTLRHAGHTRFKSISGTEKGDPDKAMEAVVDVVRGEGLAAGKPWPGVLILGNDAAADVRAKSQGTLDLLDSWQDITCKVNFDT</sequence>
<name>A0ACD3AZ80_9AGAR</name>
<evidence type="ECO:0000313" key="1">
    <source>
        <dbReference type="EMBL" id="TFK70267.1"/>
    </source>
</evidence>
<gene>
    <name evidence="1" type="ORF">BDN72DRAFT_839359</name>
</gene>
<dbReference type="EMBL" id="ML208316">
    <property type="protein sequence ID" value="TFK70267.1"/>
    <property type="molecule type" value="Genomic_DNA"/>
</dbReference>
<keyword evidence="2" id="KW-1185">Reference proteome</keyword>
<evidence type="ECO:0000313" key="2">
    <source>
        <dbReference type="Proteomes" id="UP000308600"/>
    </source>
</evidence>
<reference evidence="1 2" key="1">
    <citation type="journal article" date="2019" name="Nat. Ecol. Evol.">
        <title>Megaphylogeny resolves global patterns of mushroom evolution.</title>
        <authorList>
            <person name="Varga T."/>
            <person name="Krizsan K."/>
            <person name="Foldi C."/>
            <person name="Dima B."/>
            <person name="Sanchez-Garcia M."/>
            <person name="Sanchez-Ramirez S."/>
            <person name="Szollosi G.J."/>
            <person name="Szarkandi J.G."/>
            <person name="Papp V."/>
            <person name="Albert L."/>
            <person name="Andreopoulos W."/>
            <person name="Angelini C."/>
            <person name="Antonin V."/>
            <person name="Barry K.W."/>
            <person name="Bougher N.L."/>
            <person name="Buchanan P."/>
            <person name="Buyck B."/>
            <person name="Bense V."/>
            <person name="Catcheside P."/>
            <person name="Chovatia M."/>
            <person name="Cooper J."/>
            <person name="Damon W."/>
            <person name="Desjardin D."/>
            <person name="Finy P."/>
            <person name="Geml J."/>
            <person name="Haridas S."/>
            <person name="Hughes K."/>
            <person name="Justo A."/>
            <person name="Karasinski D."/>
            <person name="Kautmanova I."/>
            <person name="Kiss B."/>
            <person name="Kocsube S."/>
            <person name="Kotiranta H."/>
            <person name="LaButti K.M."/>
            <person name="Lechner B.E."/>
            <person name="Liimatainen K."/>
            <person name="Lipzen A."/>
            <person name="Lukacs Z."/>
            <person name="Mihaltcheva S."/>
            <person name="Morgado L.N."/>
            <person name="Niskanen T."/>
            <person name="Noordeloos M.E."/>
            <person name="Ohm R.A."/>
            <person name="Ortiz-Santana B."/>
            <person name="Ovrebo C."/>
            <person name="Racz N."/>
            <person name="Riley R."/>
            <person name="Savchenko A."/>
            <person name="Shiryaev A."/>
            <person name="Soop K."/>
            <person name="Spirin V."/>
            <person name="Szebenyi C."/>
            <person name="Tomsovsky M."/>
            <person name="Tulloss R.E."/>
            <person name="Uehling J."/>
            <person name="Grigoriev I.V."/>
            <person name="Vagvolgyi C."/>
            <person name="Papp T."/>
            <person name="Martin F.M."/>
            <person name="Miettinen O."/>
            <person name="Hibbett D.S."/>
            <person name="Nagy L.G."/>
        </authorList>
    </citation>
    <scope>NUCLEOTIDE SEQUENCE [LARGE SCALE GENOMIC DNA]</scope>
    <source>
        <strain evidence="1 2">NL-1719</strain>
    </source>
</reference>
<dbReference type="Proteomes" id="UP000308600">
    <property type="component" value="Unassembled WGS sequence"/>
</dbReference>
<protein>
    <submittedName>
        <fullName evidence="1">NAD(P)-binding protein</fullName>
    </submittedName>
</protein>